<gene>
    <name evidence="4" type="ORF">AVEN_142151_1</name>
    <name evidence="1" type="ORF">AVEN_1641_1</name>
    <name evidence="2" type="ORF">AVEN_42356_1</name>
    <name evidence="3" type="ORF">AVEN_85590_1</name>
</gene>
<comment type="caution">
    <text evidence="1">The sequence shown here is derived from an EMBL/GenBank/DDBJ whole genome shotgun (WGS) entry which is preliminary data.</text>
</comment>
<protein>
    <submittedName>
        <fullName evidence="1">Uncharacterized protein</fullName>
    </submittedName>
</protein>
<name>A0A4Y2EJR0_ARAVE</name>
<accession>A0A4Y2EJR0</accession>
<dbReference type="EMBL" id="BGPR01092807">
    <property type="protein sequence ID" value="GBM28559.1"/>
    <property type="molecule type" value="Genomic_DNA"/>
</dbReference>
<evidence type="ECO:0000313" key="5">
    <source>
        <dbReference type="Proteomes" id="UP000499080"/>
    </source>
</evidence>
<dbReference type="EMBL" id="BGPR01092803">
    <property type="protein sequence ID" value="GBM28550.1"/>
    <property type="molecule type" value="Genomic_DNA"/>
</dbReference>
<sequence length="123" mass="14611">MHPIRHWPWALPQLPQEIRFPFYRLLRMWGNRKSPTLCNEMPTNFIISHKESSPQFIVHWRKCALSSELSRRNIDRLIKFLGTNEDLIKSRNYNIVTDFRLEIDTSTNSPPGTRNLMNTQLSC</sequence>
<dbReference type="EMBL" id="BGPR01092796">
    <property type="protein sequence ID" value="GBM28509.1"/>
    <property type="molecule type" value="Genomic_DNA"/>
</dbReference>
<proteinExistence type="predicted"/>
<evidence type="ECO:0000313" key="3">
    <source>
        <dbReference type="EMBL" id="GBM28559.1"/>
    </source>
</evidence>
<keyword evidence="5" id="KW-1185">Reference proteome</keyword>
<dbReference type="OrthoDB" id="6473612at2759"/>
<evidence type="ECO:0000313" key="4">
    <source>
        <dbReference type="EMBL" id="GBM28566.1"/>
    </source>
</evidence>
<dbReference type="Proteomes" id="UP000499080">
    <property type="component" value="Unassembled WGS sequence"/>
</dbReference>
<organism evidence="1 5">
    <name type="scientific">Araneus ventricosus</name>
    <name type="common">Orbweaver spider</name>
    <name type="synonym">Epeira ventricosa</name>
    <dbReference type="NCBI Taxonomy" id="182803"/>
    <lineage>
        <taxon>Eukaryota</taxon>
        <taxon>Metazoa</taxon>
        <taxon>Ecdysozoa</taxon>
        <taxon>Arthropoda</taxon>
        <taxon>Chelicerata</taxon>
        <taxon>Arachnida</taxon>
        <taxon>Araneae</taxon>
        <taxon>Araneomorphae</taxon>
        <taxon>Entelegynae</taxon>
        <taxon>Araneoidea</taxon>
        <taxon>Araneidae</taxon>
        <taxon>Araneus</taxon>
    </lineage>
</organism>
<dbReference type="AlphaFoldDB" id="A0A4Y2EJR0"/>
<evidence type="ECO:0000313" key="1">
    <source>
        <dbReference type="EMBL" id="GBM28509.1"/>
    </source>
</evidence>
<reference evidence="1 5" key="1">
    <citation type="journal article" date="2019" name="Sci. Rep.">
        <title>Orb-weaving spider Araneus ventricosus genome elucidates the spidroin gene catalogue.</title>
        <authorList>
            <person name="Kono N."/>
            <person name="Nakamura H."/>
            <person name="Ohtoshi R."/>
            <person name="Moran D.A.P."/>
            <person name="Shinohara A."/>
            <person name="Yoshida Y."/>
            <person name="Fujiwara M."/>
            <person name="Mori M."/>
            <person name="Tomita M."/>
            <person name="Arakawa K."/>
        </authorList>
    </citation>
    <scope>NUCLEOTIDE SEQUENCE [LARGE SCALE GENOMIC DNA]</scope>
</reference>
<dbReference type="EMBL" id="BGPR01092808">
    <property type="protein sequence ID" value="GBM28566.1"/>
    <property type="molecule type" value="Genomic_DNA"/>
</dbReference>
<evidence type="ECO:0000313" key="2">
    <source>
        <dbReference type="EMBL" id="GBM28550.1"/>
    </source>
</evidence>